<dbReference type="AlphaFoldDB" id="A0A1I5STS9"/>
<name>A0A1I5STS9_9SPHN</name>
<evidence type="ECO:0000313" key="8">
    <source>
        <dbReference type="Proteomes" id="UP000199586"/>
    </source>
</evidence>
<dbReference type="Proteomes" id="UP000199586">
    <property type="component" value="Unassembled WGS sequence"/>
</dbReference>
<evidence type="ECO:0000256" key="3">
    <source>
        <dbReference type="ARBA" id="ARBA00023163"/>
    </source>
</evidence>
<dbReference type="SMART" id="SM00421">
    <property type="entry name" value="HTH_LUXR"/>
    <property type="match status" value="1"/>
</dbReference>
<dbReference type="GO" id="GO:0006355">
    <property type="term" value="P:regulation of DNA-templated transcription"/>
    <property type="evidence" value="ECO:0007669"/>
    <property type="project" value="InterPro"/>
</dbReference>
<evidence type="ECO:0000256" key="4">
    <source>
        <dbReference type="SAM" id="MobiDB-lite"/>
    </source>
</evidence>
<dbReference type="InterPro" id="IPR000792">
    <property type="entry name" value="Tscrpt_reg_LuxR_C"/>
</dbReference>
<dbReference type="InterPro" id="IPR016032">
    <property type="entry name" value="Sig_transdc_resp-reg_C-effctor"/>
</dbReference>
<dbReference type="InterPro" id="IPR036388">
    <property type="entry name" value="WH-like_DNA-bd_sf"/>
</dbReference>
<feature type="transmembrane region" description="Helical" evidence="5">
    <location>
        <begin position="144"/>
        <end position="166"/>
    </location>
</feature>
<dbReference type="Gene3D" id="1.10.10.10">
    <property type="entry name" value="Winged helix-like DNA-binding domain superfamily/Winged helix DNA-binding domain"/>
    <property type="match status" value="1"/>
</dbReference>
<dbReference type="CDD" id="cd06170">
    <property type="entry name" value="LuxR_C_like"/>
    <property type="match status" value="1"/>
</dbReference>
<gene>
    <name evidence="7" type="ORF">SAMN04488241_106141</name>
</gene>
<accession>A0A1I5STS9</accession>
<dbReference type="PROSITE" id="PS50043">
    <property type="entry name" value="HTH_LUXR_2"/>
    <property type="match status" value="1"/>
</dbReference>
<feature type="compositionally biased region" description="Basic and acidic residues" evidence="4">
    <location>
        <begin position="94"/>
        <end position="114"/>
    </location>
</feature>
<dbReference type="SUPFAM" id="SSF46894">
    <property type="entry name" value="C-terminal effector domain of the bipartite response regulators"/>
    <property type="match status" value="1"/>
</dbReference>
<evidence type="ECO:0000313" key="7">
    <source>
        <dbReference type="EMBL" id="SFP74149.1"/>
    </source>
</evidence>
<proteinExistence type="predicted"/>
<dbReference type="GO" id="GO:0003677">
    <property type="term" value="F:DNA binding"/>
    <property type="evidence" value="ECO:0007669"/>
    <property type="project" value="UniProtKB-KW"/>
</dbReference>
<dbReference type="PANTHER" id="PTHR44688">
    <property type="entry name" value="DNA-BINDING TRANSCRIPTIONAL ACTIVATOR DEVR_DOSR"/>
    <property type="match status" value="1"/>
</dbReference>
<keyword evidence="5" id="KW-1133">Transmembrane helix</keyword>
<dbReference type="EMBL" id="FOXP01000006">
    <property type="protein sequence ID" value="SFP74149.1"/>
    <property type="molecule type" value="Genomic_DNA"/>
</dbReference>
<evidence type="ECO:0000256" key="2">
    <source>
        <dbReference type="ARBA" id="ARBA00023125"/>
    </source>
</evidence>
<keyword evidence="5" id="KW-0472">Membrane</keyword>
<evidence type="ECO:0000256" key="5">
    <source>
        <dbReference type="SAM" id="Phobius"/>
    </source>
</evidence>
<keyword evidence="8" id="KW-1185">Reference proteome</keyword>
<feature type="domain" description="HTH luxR-type" evidence="6">
    <location>
        <begin position="2"/>
        <end position="67"/>
    </location>
</feature>
<reference evidence="7 8" key="1">
    <citation type="submission" date="2016-10" db="EMBL/GenBank/DDBJ databases">
        <authorList>
            <person name="de Groot N.N."/>
        </authorList>
    </citation>
    <scope>NUCLEOTIDE SEQUENCE [LARGE SCALE GENOMIC DNA]</scope>
    <source>
        <strain evidence="7 8">CGMCC 1.9113</strain>
    </source>
</reference>
<dbReference type="PRINTS" id="PR00038">
    <property type="entry name" value="HTHLUXR"/>
</dbReference>
<feature type="region of interest" description="Disordered" evidence="4">
    <location>
        <begin position="69"/>
        <end position="118"/>
    </location>
</feature>
<sequence length="174" mass="17923">MTADRLSALSPRQLECLHLVAQGYEAKEIGRRLGISDLTVKNHLSAARAALGVGRSIDAARLVAAWKGSGAPDTSAADTGAPRTSAPGGIADRSYLDDEPPRRSDPAGELRDGAHGSIGVGGLVGRSLLLPGPTRRGQRNGLGLGARLALVVLLTVLLIAAVGFFVQASRGLNF</sequence>
<organism evidence="7 8">
    <name type="scientific">Sphingomonas rubra</name>
    <dbReference type="NCBI Taxonomy" id="634430"/>
    <lineage>
        <taxon>Bacteria</taxon>
        <taxon>Pseudomonadati</taxon>
        <taxon>Pseudomonadota</taxon>
        <taxon>Alphaproteobacteria</taxon>
        <taxon>Sphingomonadales</taxon>
        <taxon>Sphingomonadaceae</taxon>
        <taxon>Sphingomonas</taxon>
    </lineage>
</organism>
<dbReference type="RefSeq" id="WP_177200137.1">
    <property type="nucleotide sequence ID" value="NZ_FOXP01000006.1"/>
</dbReference>
<evidence type="ECO:0000259" key="6">
    <source>
        <dbReference type="PROSITE" id="PS50043"/>
    </source>
</evidence>
<keyword evidence="5" id="KW-0812">Transmembrane</keyword>
<dbReference type="Pfam" id="PF00196">
    <property type="entry name" value="GerE"/>
    <property type="match status" value="1"/>
</dbReference>
<dbReference type="PANTHER" id="PTHR44688:SF16">
    <property type="entry name" value="DNA-BINDING TRANSCRIPTIONAL ACTIVATOR DEVR_DOSR"/>
    <property type="match status" value="1"/>
</dbReference>
<evidence type="ECO:0000256" key="1">
    <source>
        <dbReference type="ARBA" id="ARBA00023015"/>
    </source>
</evidence>
<dbReference type="STRING" id="634430.SAMN04488241_106141"/>
<keyword evidence="1" id="KW-0805">Transcription regulation</keyword>
<protein>
    <submittedName>
        <fullName evidence="7">Regulatory protein, luxR family</fullName>
    </submittedName>
</protein>
<keyword evidence="3" id="KW-0804">Transcription</keyword>
<keyword evidence="2" id="KW-0238">DNA-binding</keyword>